<organism evidence="2 3">
    <name type="scientific">Trichinella nelsoni</name>
    <dbReference type="NCBI Taxonomy" id="6336"/>
    <lineage>
        <taxon>Eukaryota</taxon>
        <taxon>Metazoa</taxon>
        <taxon>Ecdysozoa</taxon>
        <taxon>Nematoda</taxon>
        <taxon>Enoplea</taxon>
        <taxon>Dorylaimia</taxon>
        <taxon>Trichinellida</taxon>
        <taxon>Trichinellidae</taxon>
        <taxon>Trichinella</taxon>
    </lineage>
</organism>
<reference evidence="2 3" key="1">
    <citation type="submission" date="2015-01" db="EMBL/GenBank/DDBJ databases">
        <title>Evolution of Trichinella species and genotypes.</title>
        <authorList>
            <person name="Korhonen P.K."/>
            <person name="Edoardo P."/>
            <person name="Giuseppe L.R."/>
            <person name="Gasser R.B."/>
        </authorList>
    </citation>
    <scope>NUCLEOTIDE SEQUENCE [LARGE SCALE GENOMIC DNA]</scope>
    <source>
        <strain evidence="2">ISS37</strain>
    </source>
</reference>
<evidence type="ECO:0000256" key="1">
    <source>
        <dbReference type="SAM" id="MobiDB-lite"/>
    </source>
</evidence>
<dbReference type="EMBL" id="JYDL01000046">
    <property type="protein sequence ID" value="KRX20720.1"/>
    <property type="molecule type" value="Genomic_DNA"/>
</dbReference>
<name>A0A0V0S1W0_9BILA</name>
<sequence>MTIIGTRIENQNRKFLDNLYLLIVEQFQSRVILMQFSKTASNVKRRRLSETASALVESSKPVMHVNWPTNQRPTTGIDKIDALDKHPEKKPVH</sequence>
<protein>
    <submittedName>
        <fullName evidence="2">Uncharacterized protein</fullName>
    </submittedName>
</protein>
<dbReference type="AlphaFoldDB" id="A0A0V0S1W0"/>
<keyword evidence="3" id="KW-1185">Reference proteome</keyword>
<evidence type="ECO:0000313" key="3">
    <source>
        <dbReference type="Proteomes" id="UP000054630"/>
    </source>
</evidence>
<proteinExistence type="predicted"/>
<dbReference type="Proteomes" id="UP000054630">
    <property type="component" value="Unassembled WGS sequence"/>
</dbReference>
<gene>
    <name evidence="2" type="ORF">T07_13268</name>
</gene>
<comment type="caution">
    <text evidence="2">The sequence shown here is derived from an EMBL/GenBank/DDBJ whole genome shotgun (WGS) entry which is preliminary data.</text>
</comment>
<feature type="compositionally biased region" description="Basic and acidic residues" evidence="1">
    <location>
        <begin position="78"/>
        <end position="93"/>
    </location>
</feature>
<feature type="region of interest" description="Disordered" evidence="1">
    <location>
        <begin position="65"/>
        <end position="93"/>
    </location>
</feature>
<accession>A0A0V0S1W0</accession>
<evidence type="ECO:0000313" key="2">
    <source>
        <dbReference type="EMBL" id="KRX20720.1"/>
    </source>
</evidence>